<sequence>MTFSEHVQISVIALYSDNITGSVIVEYVIFSCWNKTENVNMLIGMILSLLCIGPVAADIAVDLSRYYPDGNPLYKGYYATAVDRTKITFSNIAQDIGFLVVQVHTQFENVTLSNSSKIVYGSYVSGTNLGLVWSSSATTATFYLLRNIKVGNEVQFLLAVTVYDEYAPYQVISYTNDYLTVKSQPASAYGVSCDANSIKIEMFQYYFNHYDSDSQTYFDGIEKMLTVEGIRNHSRLVGKDIGYRKHNRMFSNYRGRGRVFVVVASYKGRSAAYVPAVSYGCDALNWRDDCVEFSSEFWKVSRTFLLILGGLLCFQGHKMFRLTMFLIGFIIGILITFVVLSVEHATHNGYGLISLVIGVFYGIFWLFVWWKFGVPLLSVQLSLILSGGLIASIAFYQLGDYNVFASDLNYWLTFACIIMAYMIVGVAAMVYGHIISCALIGSYAVTAAISYYIDGNMEFIFVDFFRRVVVKDFGYAVLNPPFLIFTDTFLCILWGLLFVTGIIAQLRHQRSRSPFPPNRNVSLERPLSETTPLLYSETYPTPPEYSQDP</sequence>
<dbReference type="InterPro" id="IPR042502">
    <property type="entry name" value="TM7SF3"/>
</dbReference>
<feature type="transmembrane region" description="Helical" evidence="6">
    <location>
        <begin position="434"/>
        <end position="453"/>
    </location>
</feature>
<evidence type="ECO:0000256" key="5">
    <source>
        <dbReference type="SAM" id="MobiDB-lite"/>
    </source>
</evidence>
<protein>
    <recommendedName>
        <fullName evidence="7">TM7S3/TM198-like domain-containing protein</fullName>
    </recommendedName>
</protein>
<evidence type="ECO:0000256" key="4">
    <source>
        <dbReference type="ARBA" id="ARBA00023136"/>
    </source>
</evidence>
<name>A0A653BHP8_CALMS</name>
<feature type="transmembrane region" description="Helical" evidence="6">
    <location>
        <begin position="376"/>
        <end position="396"/>
    </location>
</feature>
<keyword evidence="3 6" id="KW-1133">Transmembrane helix</keyword>
<dbReference type="EMBL" id="CAACVG010001104">
    <property type="protein sequence ID" value="VEN34929.1"/>
    <property type="molecule type" value="Genomic_DNA"/>
</dbReference>
<dbReference type="Pfam" id="PF13886">
    <property type="entry name" value="TM7S3_TM198"/>
    <property type="match status" value="1"/>
</dbReference>
<evidence type="ECO:0000313" key="9">
    <source>
        <dbReference type="Proteomes" id="UP000410492"/>
    </source>
</evidence>
<organism evidence="8 9">
    <name type="scientific">Callosobruchus maculatus</name>
    <name type="common">Southern cowpea weevil</name>
    <name type="synonym">Pulse bruchid</name>
    <dbReference type="NCBI Taxonomy" id="64391"/>
    <lineage>
        <taxon>Eukaryota</taxon>
        <taxon>Metazoa</taxon>
        <taxon>Ecdysozoa</taxon>
        <taxon>Arthropoda</taxon>
        <taxon>Hexapoda</taxon>
        <taxon>Insecta</taxon>
        <taxon>Pterygota</taxon>
        <taxon>Neoptera</taxon>
        <taxon>Endopterygota</taxon>
        <taxon>Coleoptera</taxon>
        <taxon>Polyphaga</taxon>
        <taxon>Cucujiformia</taxon>
        <taxon>Chrysomeloidea</taxon>
        <taxon>Chrysomelidae</taxon>
        <taxon>Bruchinae</taxon>
        <taxon>Bruchini</taxon>
        <taxon>Callosobruchus</taxon>
    </lineage>
</organism>
<accession>A0A653BHP8</accession>
<feature type="domain" description="TM7S3/TM198-like" evidence="7">
    <location>
        <begin position="303"/>
        <end position="506"/>
    </location>
</feature>
<dbReference type="PANTHER" id="PTHR15937:SF3">
    <property type="entry name" value="TRANSMEMBRANE 7 SUPERFAMILY MEMBER 3"/>
    <property type="match status" value="1"/>
</dbReference>
<feature type="transmembrane region" description="Helical" evidence="6">
    <location>
        <begin position="348"/>
        <end position="369"/>
    </location>
</feature>
<dbReference type="AlphaFoldDB" id="A0A653BHP8"/>
<evidence type="ECO:0000259" key="7">
    <source>
        <dbReference type="Pfam" id="PF13886"/>
    </source>
</evidence>
<feature type="transmembrane region" description="Helical" evidence="6">
    <location>
        <begin position="482"/>
        <end position="504"/>
    </location>
</feature>
<evidence type="ECO:0000313" key="8">
    <source>
        <dbReference type="EMBL" id="VEN34929.1"/>
    </source>
</evidence>
<reference evidence="8 9" key="1">
    <citation type="submission" date="2019-01" db="EMBL/GenBank/DDBJ databases">
        <authorList>
            <person name="Sayadi A."/>
        </authorList>
    </citation>
    <scope>NUCLEOTIDE SEQUENCE [LARGE SCALE GENOMIC DNA]</scope>
</reference>
<comment type="subcellular location">
    <subcellularLocation>
        <location evidence="1">Membrane</location>
        <topology evidence="1">Multi-pass membrane protein</topology>
    </subcellularLocation>
</comment>
<keyword evidence="2 6" id="KW-0812">Transmembrane</keyword>
<evidence type="ECO:0000256" key="3">
    <source>
        <dbReference type="ARBA" id="ARBA00022989"/>
    </source>
</evidence>
<feature type="region of interest" description="Disordered" evidence="5">
    <location>
        <begin position="511"/>
        <end position="549"/>
    </location>
</feature>
<dbReference type="GO" id="GO:0043069">
    <property type="term" value="P:negative regulation of programmed cell death"/>
    <property type="evidence" value="ECO:0007669"/>
    <property type="project" value="TreeGrafter"/>
</dbReference>
<gene>
    <name evidence="8" type="ORF">CALMAC_LOCUS975</name>
</gene>
<proteinExistence type="predicted"/>
<evidence type="ECO:0000256" key="6">
    <source>
        <dbReference type="SAM" id="Phobius"/>
    </source>
</evidence>
<dbReference type="PANTHER" id="PTHR15937">
    <property type="entry name" value="TRANSMEMBRANE 7 SUPERFAMILY MEMBER 3"/>
    <property type="match status" value="1"/>
</dbReference>
<dbReference type="Proteomes" id="UP000410492">
    <property type="component" value="Unassembled WGS sequence"/>
</dbReference>
<dbReference type="Pfam" id="PF25992">
    <property type="entry name" value="Ig_TM7SF3_N"/>
    <property type="match status" value="1"/>
</dbReference>
<dbReference type="OrthoDB" id="5967337at2759"/>
<feature type="transmembrane region" description="Helical" evidence="6">
    <location>
        <begin position="408"/>
        <end position="427"/>
    </location>
</feature>
<dbReference type="GO" id="GO:0005886">
    <property type="term" value="C:plasma membrane"/>
    <property type="evidence" value="ECO:0007669"/>
    <property type="project" value="TreeGrafter"/>
</dbReference>
<evidence type="ECO:0000256" key="2">
    <source>
        <dbReference type="ARBA" id="ARBA00022692"/>
    </source>
</evidence>
<keyword evidence="9" id="KW-1185">Reference proteome</keyword>
<feature type="transmembrane region" description="Helical" evidence="6">
    <location>
        <begin position="322"/>
        <end position="342"/>
    </location>
</feature>
<dbReference type="InterPro" id="IPR025256">
    <property type="entry name" value="TM7S3/TM198-like_dom"/>
</dbReference>
<keyword evidence="4 6" id="KW-0472">Membrane</keyword>
<evidence type="ECO:0000256" key="1">
    <source>
        <dbReference type="ARBA" id="ARBA00004141"/>
    </source>
</evidence>